<keyword evidence="1" id="KW-0812">Transmembrane</keyword>
<gene>
    <name evidence="2" type="ORF">QBC33DRAFT_544066</name>
</gene>
<organism evidence="2 3">
    <name type="scientific">Phialemonium atrogriseum</name>
    <dbReference type="NCBI Taxonomy" id="1093897"/>
    <lineage>
        <taxon>Eukaryota</taxon>
        <taxon>Fungi</taxon>
        <taxon>Dikarya</taxon>
        <taxon>Ascomycota</taxon>
        <taxon>Pezizomycotina</taxon>
        <taxon>Sordariomycetes</taxon>
        <taxon>Sordariomycetidae</taxon>
        <taxon>Cephalothecales</taxon>
        <taxon>Cephalothecaceae</taxon>
        <taxon>Phialemonium</taxon>
    </lineage>
</organism>
<dbReference type="AlphaFoldDB" id="A0AAJ0BZ64"/>
<protein>
    <submittedName>
        <fullName evidence="2">Uncharacterized protein</fullName>
    </submittedName>
</protein>
<reference evidence="2" key="1">
    <citation type="submission" date="2023-06" db="EMBL/GenBank/DDBJ databases">
        <title>Genome-scale phylogeny and comparative genomics of the fungal order Sordariales.</title>
        <authorList>
            <consortium name="Lawrence Berkeley National Laboratory"/>
            <person name="Hensen N."/>
            <person name="Bonometti L."/>
            <person name="Westerberg I."/>
            <person name="Brannstrom I.O."/>
            <person name="Guillou S."/>
            <person name="Cros-Aarteil S."/>
            <person name="Calhoun S."/>
            <person name="Haridas S."/>
            <person name="Kuo A."/>
            <person name="Mondo S."/>
            <person name="Pangilinan J."/>
            <person name="Riley R."/>
            <person name="Labutti K."/>
            <person name="Andreopoulos B."/>
            <person name="Lipzen A."/>
            <person name="Chen C."/>
            <person name="Yanf M."/>
            <person name="Daum C."/>
            <person name="Ng V."/>
            <person name="Clum A."/>
            <person name="Steindorff A."/>
            <person name="Ohm R."/>
            <person name="Martin F."/>
            <person name="Silar P."/>
            <person name="Natvig D."/>
            <person name="Lalanne C."/>
            <person name="Gautier V."/>
            <person name="Ament-Velasquez S.L."/>
            <person name="Kruys A."/>
            <person name="Hutchinson M.I."/>
            <person name="Powell A.J."/>
            <person name="Barry K."/>
            <person name="Miller A.N."/>
            <person name="Grigoriev I.V."/>
            <person name="Debuchy R."/>
            <person name="Gladieux P."/>
            <person name="Thoren M.H."/>
            <person name="Johannesson H."/>
        </authorList>
    </citation>
    <scope>NUCLEOTIDE SEQUENCE</scope>
    <source>
        <strain evidence="2">8032-3</strain>
    </source>
</reference>
<dbReference type="Proteomes" id="UP001244011">
    <property type="component" value="Unassembled WGS sequence"/>
</dbReference>
<feature type="transmembrane region" description="Helical" evidence="1">
    <location>
        <begin position="84"/>
        <end position="105"/>
    </location>
</feature>
<evidence type="ECO:0000313" key="3">
    <source>
        <dbReference type="Proteomes" id="UP001244011"/>
    </source>
</evidence>
<sequence>MNESLLSSALLFPLSFLFFYHDYCWVLFGLGLGSPSHLLSSHRISLRRLTILALYACLVLAFVLHPPPAHVLVSWSNLRLNLTALQFLVQVLPNYAVSVYGLPLASEPGTKVS</sequence>
<keyword evidence="3" id="KW-1185">Reference proteome</keyword>
<proteinExistence type="predicted"/>
<evidence type="ECO:0000256" key="1">
    <source>
        <dbReference type="SAM" id="Phobius"/>
    </source>
</evidence>
<feature type="transmembrane region" description="Helical" evidence="1">
    <location>
        <begin position="12"/>
        <end position="33"/>
    </location>
</feature>
<accession>A0AAJ0BZ64</accession>
<dbReference type="GeneID" id="85311607"/>
<dbReference type="RefSeq" id="XP_060282027.1">
    <property type="nucleotide sequence ID" value="XM_060428420.1"/>
</dbReference>
<feature type="non-terminal residue" evidence="2">
    <location>
        <position position="1"/>
    </location>
</feature>
<name>A0AAJ0BZ64_9PEZI</name>
<dbReference type="EMBL" id="MU839014">
    <property type="protein sequence ID" value="KAK1765814.1"/>
    <property type="molecule type" value="Genomic_DNA"/>
</dbReference>
<evidence type="ECO:0000313" key="2">
    <source>
        <dbReference type="EMBL" id="KAK1765814.1"/>
    </source>
</evidence>
<keyword evidence="1" id="KW-0472">Membrane</keyword>
<feature type="transmembrane region" description="Helical" evidence="1">
    <location>
        <begin position="45"/>
        <end position="64"/>
    </location>
</feature>
<comment type="caution">
    <text evidence="2">The sequence shown here is derived from an EMBL/GenBank/DDBJ whole genome shotgun (WGS) entry which is preliminary data.</text>
</comment>
<keyword evidence="1" id="KW-1133">Transmembrane helix</keyword>